<dbReference type="OrthoDB" id="10575491at2759"/>
<keyword evidence="1" id="KW-0175">Coiled coil</keyword>
<feature type="coiled-coil region" evidence="1">
    <location>
        <begin position="149"/>
        <end position="183"/>
    </location>
</feature>
<evidence type="ECO:0000313" key="6">
    <source>
        <dbReference type="Proteomes" id="UP000434957"/>
    </source>
</evidence>
<name>A0A6A3JIG6_9STRA</name>
<accession>A0A6A3JIG6</accession>
<dbReference type="EMBL" id="QXFT01002007">
    <property type="protein sequence ID" value="KAE9305751.1"/>
    <property type="molecule type" value="Genomic_DNA"/>
</dbReference>
<dbReference type="Proteomes" id="UP000435112">
    <property type="component" value="Unassembled WGS sequence"/>
</dbReference>
<comment type="caution">
    <text evidence="2">The sequence shown here is derived from an EMBL/GenBank/DDBJ whole genome shotgun (WGS) entry which is preliminary data.</text>
</comment>
<gene>
    <name evidence="3" type="ORF">PR001_g20308</name>
    <name evidence="2" type="ORF">PR002_g20862</name>
    <name evidence="4" type="ORF">PR003_g21414</name>
</gene>
<dbReference type="EMBL" id="QXFU01002038">
    <property type="protein sequence ID" value="KAE8991403.1"/>
    <property type="molecule type" value="Genomic_DNA"/>
</dbReference>
<dbReference type="Proteomes" id="UP000434957">
    <property type="component" value="Unassembled WGS sequence"/>
</dbReference>
<organism evidence="2 7">
    <name type="scientific">Phytophthora rubi</name>
    <dbReference type="NCBI Taxonomy" id="129364"/>
    <lineage>
        <taxon>Eukaryota</taxon>
        <taxon>Sar</taxon>
        <taxon>Stramenopiles</taxon>
        <taxon>Oomycota</taxon>
        <taxon>Peronosporomycetes</taxon>
        <taxon>Peronosporales</taxon>
        <taxon>Peronosporaceae</taxon>
        <taxon>Phytophthora</taxon>
    </lineage>
</organism>
<evidence type="ECO:0000256" key="1">
    <source>
        <dbReference type="SAM" id="Coils"/>
    </source>
</evidence>
<evidence type="ECO:0000313" key="4">
    <source>
        <dbReference type="EMBL" id="KAE9305751.1"/>
    </source>
</evidence>
<keyword evidence="6" id="KW-1185">Reference proteome</keyword>
<reference evidence="5 7" key="1">
    <citation type="submission" date="2018-09" db="EMBL/GenBank/DDBJ databases">
        <title>Genomic investigation of the strawberry pathogen Phytophthora fragariae indicates pathogenicity is determined by transcriptional variation in three key races.</title>
        <authorList>
            <person name="Adams T.M."/>
            <person name="Armitage A.D."/>
            <person name="Sobczyk M.K."/>
            <person name="Bates H.J."/>
            <person name="Dunwell J.M."/>
            <person name="Nellist C.F."/>
            <person name="Harrison R.J."/>
        </authorList>
    </citation>
    <scope>NUCLEOTIDE SEQUENCE [LARGE SCALE GENOMIC DNA]</scope>
    <source>
        <strain evidence="3 5">SCRP249</strain>
        <strain evidence="2 7">SCRP324</strain>
        <strain evidence="4 6">SCRP333</strain>
    </source>
</reference>
<dbReference type="Proteomes" id="UP000429607">
    <property type="component" value="Unassembled WGS sequence"/>
</dbReference>
<evidence type="ECO:0000313" key="7">
    <source>
        <dbReference type="Proteomes" id="UP000435112"/>
    </source>
</evidence>
<protein>
    <submittedName>
        <fullName evidence="2">Uncharacterized protein</fullName>
    </submittedName>
</protein>
<dbReference type="EMBL" id="QXFV01001987">
    <property type="protein sequence ID" value="KAE8994749.1"/>
    <property type="molecule type" value="Genomic_DNA"/>
</dbReference>
<proteinExistence type="predicted"/>
<feature type="coiled-coil region" evidence="1">
    <location>
        <begin position="40"/>
        <end position="120"/>
    </location>
</feature>
<dbReference type="AlphaFoldDB" id="A0A6A3JIG6"/>
<evidence type="ECO:0000313" key="2">
    <source>
        <dbReference type="EMBL" id="KAE8991403.1"/>
    </source>
</evidence>
<evidence type="ECO:0000313" key="5">
    <source>
        <dbReference type="Proteomes" id="UP000429607"/>
    </source>
</evidence>
<sequence length="434" mass="49002">MEPTTPTKKYGEDHKCAQCAEHVLKVKALECKRSQLVLSLRKSEMKADHLKQERAMLQRLQEAEMKTAERGDEVVTLLREAKTRAESREKQANADIQELKNKLDETVNRAEHAEKALLKEKEGYSSKEAEYRVEKASNELMTTRSMEVKVNLERDVETLKQELEEAKRDLQAANDRADGLLSLFQDTYSLASHVIAASHVLREKMTPCCDELGFLLGTFEGAGKNVSAAVQASQSGVRVVVHQRSDVTQVKFLCGTEKATSTEMMKHGYDGLVPFLHGANSLETKVQVAQAGKQLIKRKLEGEEKTEEAMYHWKPLFQEFTWTPSAAVVTRQEFLQCITDAVSANAEEALTEQLNRLSIMVTRELKDVHKKMAPAQEAHTGFAKMVKDWAIGWDGWTKKQKVLFAKVKAIRDGEIPERPTQTEEVAKMADTVQW</sequence>
<evidence type="ECO:0000313" key="3">
    <source>
        <dbReference type="EMBL" id="KAE8994749.1"/>
    </source>
</evidence>